<feature type="domain" description="SH2" evidence="8">
    <location>
        <begin position="277"/>
        <end position="372"/>
    </location>
</feature>
<dbReference type="FunFam" id="3.30.505.10:FF:000014">
    <property type="entry name" value="Phosphatidylinositol 3-kinase regulatory subunit alpha"/>
    <property type="match status" value="1"/>
</dbReference>
<dbReference type="InterPro" id="IPR035020">
    <property type="entry name" value="PI3kinase_P85_cSH2"/>
</dbReference>
<dbReference type="AlphaFoldDB" id="A0A8J6DPR0"/>
<dbReference type="InterPro" id="IPR044124">
    <property type="entry name" value="ISH2_PIK3R1"/>
</dbReference>
<dbReference type="GO" id="GO:0008286">
    <property type="term" value="P:insulin receptor signaling pathway"/>
    <property type="evidence" value="ECO:0007669"/>
    <property type="project" value="TreeGrafter"/>
</dbReference>
<organism evidence="10 11">
    <name type="scientific">Galemys pyrenaicus</name>
    <name type="common">Iberian desman</name>
    <name type="synonym">Pyrenean desman</name>
    <dbReference type="NCBI Taxonomy" id="202257"/>
    <lineage>
        <taxon>Eukaryota</taxon>
        <taxon>Metazoa</taxon>
        <taxon>Chordata</taxon>
        <taxon>Craniata</taxon>
        <taxon>Vertebrata</taxon>
        <taxon>Euteleostomi</taxon>
        <taxon>Mammalia</taxon>
        <taxon>Eutheria</taxon>
        <taxon>Laurasiatheria</taxon>
        <taxon>Eulipotyphla</taxon>
        <taxon>Talpidae</taxon>
        <taxon>Galemys</taxon>
    </lineage>
</organism>
<dbReference type="Gene3D" id="1.10.287.1490">
    <property type="match status" value="1"/>
</dbReference>
<dbReference type="PANTHER" id="PTHR10155">
    <property type="entry name" value="PHOSPHATIDYLINOSITOL 3-KINASE REGULATORY SUBUNIT"/>
    <property type="match status" value="1"/>
</dbReference>
<dbReference type="FunFam" id="1.10.287.1490:FF:000001">
    <property type="entry name" value="Putative phosphatidylinositol 3-kinase regulatory subunit alpha"/>
    <property type="match status" value="1"/>
</dbReference>
<evidence type="ECO:0000259" key="9">
    <source>
        <dbReference type="PROSITE" id="PS50238"/>
    </source>
</evidence>
<evidence type="ECO:0000256" key="6">
    <source>
        <dbReference type="PROSITE-ProRule" id="PRU00191"/>
    </source>
</evidence>
<evidence type="ECO:0000259" key="8">
    <source>
        <dbReference type="PROSITE" id="PS50001"/>
    </source>
</evidence>
<keyword evidence="5" id="KW-0346">Stress response</keyword>
<dbReference type="InterPro" id="IPR000980">
    <property type="entry name" value="SH2"/>
</dbReference>
<evidence type="ECO:0000256" key="5">
    <source>
        <dbReference type="ARBA" id="ARBA00023016"/>
    </source>
</evidence>
<evidence type="ECO:0000256" key="3">
    <source>
        <dbReference type="ARBA" id="ARBA00022737"/>
    </source>
</evidence>
<evidence type="ECO:0000256" key="4">
    <source>
        <dbReference type="ARBA" id="ARBA00022999"/>
    </source>
</evidence>
<dbReference type="SMART" id="SM00324">
    <property type="entry name" value="RhoGAP"/>
    <property type="match status" value="1"/>
</dbReference>
<keyword evidence="4 6" id="KW-0727">SH2 domain</keyword>
<dbReference type="GO" id="GO:0005942">
    <property type="term" value="C:phosphatidylinositol 3-kinase complex"/>
    <property type="evidence" value="ECO:0007669"/>
    <property type="project" value="TreeGrafter"/>
</dbReference>
<dbReference type="GO" id="GO:0046854">
    <property type="term" value="P:phosphatidylinositol phosphate biosynthetic process"/>
    <property type="evidence" value="ECO:0007669"/>
    <property type="project" value="TreeGrafter"/>
</dbReference>
<dbReference type="InterPro" id="IPR000198">
    <property type="entry name" value="RhoGAP_dom"/>
</dbReference>
<dbReference type="EMBL" id="JAGFMF010011684">
    <property type="protein sequence ID" value="KAG8516126.1"/>
    <property type="molecule type" value="Genomic_DNA"/>
</dbReference>
<dbReference type="Pfam" id="PF00017">
    <property type="entry name" value="SH2"/>
    <property type="match status" value="2"/>
</dbReference>
<dbReference type="PANTHER" id="PTHR10155:SF3">
    <property type="entry name" value="PHOSPHATIDYLINOSITOL 3-KINASE REGULATORY SUBUNIT ALPHA"/>
    <property type="match status" value="1"/>
</dbReference>
<dbReference type="OrthoDB" id="3175255at2759"/>
<dbReference type="InterPro" id="IPR008936">
    <property type="entry name" value="Rho_GTPase_activation_prot"/>
</dbReference>
<dbReference type="SMART" id="SM00252">
    <property type="entry name" value="SH2"/>
    <property type="match status" value="2"/>
</dbReference>
<dbReference type="SUPFAM" id="SSF48350">
    <property type="entry name" value="GTPase activation domain, GAP"/>
    <property type="match status" value="1"/>
</dbReference>
<dbReference type="Proteomes" id="UP000700334">
    <property type="component" value="Unassembled WGS sequence"/>
</dbReference>
<dbReference type="InterPro" id="IPR032498">
    <property type="entry name" value="PI3K_P85_iSH2"/>
</dbReference>
<feature type="coiled-coil region" evidence="7">
    <location>
        <begin position="458"/>
        <end position="506"/>
    </location>
</feature>
<protein>
    <submittedName>
        <fullName evidence="10">Phosphatidylinositol 3-kinase regulatory subunit alpha</fullName>
    </submittedName>
</protein>
<dbReference type="SUPFAM" id="SSF55550">
    <property type="entry name" value="SH2 domain"/>
    <property type="match status" value="2"/>
</dbReference>
<evidence type="ECO:0000313" key="11">
    <source>
        <dbReference type="Proteomes" id="UP000700334"/>
    </source>
</evidence>
<dbReference type="PROSITE" id="PS50238">
    <property type="entry name" value="RHOGAP"/>
    <property type="match status" value="1"/>
</dbReference>
<gene>
    <name evidence="10" type="ORF">J0S82_015340</name>
</gene>
<dbReference type="CDD" id="cd04388">
    <property type="entry name" value="RhoGAP_p85"/>
    <property type="match status" value="1"/>
</dbReference>
<evidence type="ECO:0000256" key="7">
    <source>
        <dbReference type="SAM" id="Coils"/>
    </source>
</evidence>
<accession>A0A8J6DPR0</accession>
<dbReference type="InterPro" id="IPR035022">
    <property type="entry name" value="PI3kinase_P85_nSH2"/>
</dbReference>
<comment type="caution">
    <text evidence="10">The sequence shown here is derived from an EMBL/GenBank/DDBJ whole genome shotgun (WGS) entry which is preliminary data.</text>
</comment>
<keyword evidence="3" id="KW-0677">Repeat</keyword>
<dbReference type="CDD" id="cd09942">
    <property type="entry name" value="SH2_nSH2_p85_like"/>
    <property type="match status" value="1"/>
</dbReference>
<name>A0A8J6DPR0_GALPY</name>
<evidence type="ECO:0000256" key="2">
    <source>
        <dbReference type="ARBA" id="ARBA00022553"/>
    </source>
</evidence>
<dbReference type="Gene3D" id="3.30.505.10">
    <property type="entry name" value="SH2 domain"/>
    <property type="match status" value="2"/>
</dbReference>
<evidence type="ECO:0000256" key="1">
    <source>
        <dbReference type="ARBA" id="ARBA00009442"/>
    </source>
</evidence>
<keyword evidence="7" id="KW-0175">Coiled coil</keyword>
<dbReference type="FunFam" id="1.10.555.10:FF:000035">
    <property type="entry name" value="Phosphatidylinositol 3-kinase regulatory subunit alpha"/>
    <property type="match status" value="1"/>
</dbReference>
<proteinExistence type="inferred from homology"/>
<comment type="similarity">
    <text evidence="1">Belongs to the PI3K p85 subunit family.</text>
</comment>
<dbReference type="Pfam" id="PF00620">
    <property type="entry name" value="RhoGAP"/>
    <property type="match status" value="1"/>
</dbReference>
<keyword evidence="11" id="KW-1185">Reference proteome</keyword>
<dbReference type="PRINTS" id="PR00401">
    <property type="entry name" value="SH2DOMAIN"/>
</dbReference>
<dbReference type="PROSITE" id="PS50001">
    <property type="entry name" value="SH2"/>
    <property type="match status" value="2"/>
</dbReference>
<dbReference type="PRINTS" id="PR00678">
    <property type="entry name" value="PI3KINASEP85"/>
</dbReference>
<feature type="domain" description="SH2" evidence="8">
    <location>
        <begin position="568"/>
        <end position="662"/>
    </location>
</feature>
<dbReference type="Pfam" id="PF16454">
    <property type="entry name" value="PI3K_P85_iSH2"/>
    <property type="match status" value="1"/>
</dbReference>
<reference evidence="10" key="1">
    <citation type="journal article" date="2021" name="Evol. Appl.">
        <title>The genome of the Pyrenean desman and the effects of bottlenecks and inbreeding on the genomic landscape of an endangered species.</title>
        <authorList>
            <person name="Escoda L."/>
            <person name="Castresana J."/>
        </authorList>
    </citation>
    <scope>NUCLEOTIDE SEQUENCE</scope>
    <source>
        <strain evidence="10">IBE-C5619</strain>
    </source>
</reference>
<dbReference type="CDD" id="cd12924">
    <property type="entry name" value="iSH2_PIK3R1"/>
    <property type="match status" value="1"/>
</dbReference>
<dbReference type="FunFam" id="3.30.505.10:FF:000006">
    <property type="entry name" value="Phosphatidylinositol 3-kinase regulatory subunit alpha"/>
    <property type="match status" value="1"/>
</dbReference>
<dbReference type="Gene3D" id="1.10.555.10">
    <property type="entry name" value="Rho GTPase activation protein"/>
    <property type="match status" value="1"/>
</dbReference>
<keyword evidence="2" id="KW-0597">Phosphoprotein</keyword>
<dbReference type="InterPro" id="IPR036860">
    <property type="entry name" value="SH2_dom_sf"/>
</dbReference>
<dbReference type="GO" id="GO:0046935">
    <property type="term" value="F:1-phosphatidylinositol-3-kinase regulator activity"/>
    <property type="evidence" value="ECO:0007669"/>
    <property type="project" value="TreeGrafter"/>
</dbReference>
<evidence type="ECO:0000313" key="10">
    <source>
        <dbReference type="EMBL" id="KAG8516126.1"/>
    </source>
</evidence>
<feature type="domain" description="Rho-GAP" evidence="9">
    <location>
        <begin position="33"/>
        <end position="218"/>
    </location>
</feature>
<sequence length="668" mass="77529">MPRDCASLPLLVVWERSEFGETFFSSFPALTFPDLAEQFAPPDIAPPLLIKLVEAIEKKGLECSTLYRTQSSSNPAELRQLLDCDVASVDLEMIDVQILADAFKRYLLDLPNPVIPVAVYSEMISLAPEVQSSEEYIQLLKKLIRSPNIPHQYWLTLQYLLKHFFKLSQASSKNLLNARALSELFSPLLFRFPAACSENTEHLIKVVEILISTEWNERQPAPDLDLEYAKTDINCGTDLMFYIEMDPPALPPKPPKPTTTVANNGMNNNMSLQDAEWYWGDISREEVNEKLRDTADGTFLVRDASTKMHGDYTLTLRKGGNNKLIKIFHRDGKYGFSDPLTFNSVVELINHYRNESLAQYNPKLDVKLLYPVSKYQQDQVVKEDNIEAVGKKLHEYNTQFQEKSREYDRLYEDYTRTSQEIQMKRTAIEAFNETIKIFEEQCQTQERYSKESIEKFKREGNEKEIQRIMHNYEKLKSRISEIVDSRRRLEEDLKKQAAEYREIDKRMNSIKPDLIQLRKTRDQYLMWLTQKGVRQKKLNEWLGNENTEDQYSLVEDDEDLPHHDEKTWNVGSSNRNKAENLLRGKRDGTFLVRESSKQGCYACSVVVDGEVKHCVINKTATGYGFAEPYNLYSSLKELVLHYQHTSLVQHNDSLNVTLAYPVYAQQRR</sequence>
<dbReference type="CDD" id="cd09930">
    <property type="entry name" value="SH2_cSH2_p85_like"/>
    <property type="match status" value="1"/>
</dbReference>